<dbReference type="InterPro" id="IPR049238">
    <property type="entry name" value="DUF6873"/>
</dbReference>
<feature type="domain" description="DUF6873" evidence="1">
    <location>
        <begin position="21"/>
        <end position="247"/>
    </location>
</feature>
<keyword evidence="3" id="KW-1185">Reference proteome</keyword>
<sequence length="254" mass="28418">MEGRYIDTPFLPNRDVTAVVLDGRASPVLTNNLKRMGIHIVKTTCCKEVYDAISYHPDILLHPVTSKDIVIAPNVYNCMKDTFFSLGFNPLKGDTVLGRNYPQNIAYNVARLSKFAIHNWKYTDKVLLRLLEENQVELIHVKQGYSKCSICIVNDHAIITADPGIARAVERYGIEALLISPGYISLSGLDYGFIGGISGLLGKNRLAFSGYLRHHPDYGRIMKFLDENKMNPIFLSENYPPDIGSIVPLLQMAS</sequence>
<organism evidence="2 3">
    <name type="scientific">Thermotalea metallivorans</name>
    <dbReference type="NCBI Taxonomy" id="520762"/>
    <lineage>
        <taxon>Bacteria</taxon>
        <taxon>Bacillati</taxon>
        <taxon>Bacillota</taxon>
        <taxon>Clostridia</taxon>
        <taxon>Peptostreptococcales</taxon>
        <taxon>Thermotaleaceae</taxon>
        <taxon>Thermotalea</taxon>
    </lineage>
</organism>
<dbReference type="STRING" id="520762.AN619_22430"/>
<proteinExistence type="predicted"/>
<reference evidence="2 3" key="1">
    <citation type="submission" date="2015-12" db="EMBL/GenBank/DDBJ databases">
        <title>Draft genome sequence of the thermoanaerobe Thermotalea metallivorans, an isolate from the runoff channel of the Great Artesian Basin, Australia.</title>
        <authorList>
            <person name="Patel B.K."/>
        </authorList>
    </citation>
    <scope>NUCLEOTIDE SEQUENCE [LARGE SCALE GENOMIC DNA]</scope>
    <source>
        <strain evidence="2 3">B2-1</strain>
    </source>
</reference>
<name>A0A140L233_9FIRM</name>
<dbReference type="Proteomes" id="UP000070456">
    <property type="component" value="Unassembled WGS sequence"/>
</dbReference>
<dbReference type="AlphaFoldDB" id="A0A140L233"/>
<evidence type="ECO:0000259" key="1">
    <source>
        <dbReference type="Pfam" id="PF21778"/>
    </source>
</evidence>
<dbReference type="PATRIC" id="fig|520762.4.peg.2482"/>
<dbReference type="EMBL" id="LOEE01000049">
    <property type="protein sequence ID" value="KXG74608.1"/>
    <property type="molecule type" value="Genomic_DNA"/>
</dbReference>
<dbReference type="RefSeq" id="WP_068557000.1">
    <property type="nucleotide sequence ID" value="NZ_LOEE01000049.1"/>
</dbReference>
<protein>
    <recommendedName>
        <fullName evidence="1">DUF6873 domain-containing protein</fullName>
    </recommendedName>
</protein>
<evidence type="ECO:0000313" key="3">
    <source>
        <dbReference type="Proteomes" id="UP000070456"/>
    </source>
</evidence>
<gene>
    <name evidence="2" type="ORF">AN619_22430</name>
</gene>
<accession>A0A140L233</accession>
<dbReference type="Pfam" id="PF21778">
    <property type="entry name" value="DUF6873"/>
    <property type="match status" value="1"/>
</dbReference>
<evidence type="ECO:0000313" key="2">
    <source>
        <dbReference type="EMBL" id="KXG74608.1"/>
    </source>
</evidence>
<dbReference type="OrthoDB" id="1753686at2"/>
<comment type="caution">
    <text evidence="2">The sequence shown here is derived from an EMBL/GenBank/DDBJ whole genome shotgun (WGS) entry which is preliminary data.</text>
</comment>